<keyword evidence="2" id="KW-1185">Reference proteome</keyword>
<gene>
    <name evidence="1" type="ORF">PLOB_00048489</name>
</gene>
<feature type="non-terminal residue" evidence="1">
    <location>
        <position position="1"/>
    </location>
</feature>
<accession>A0ABN8SKF5</accession>
<reference evidence="1 2" key="1">
    <citation type="submission" date="2022-05" db="EMBL/GenBank/DDBJ databases">
        <authorList>
            <consortium name="Genoscope - CEA"/>
            <person name="William W."/>
        </authorList>
    </citation>
    <scope>NUCLEOTIDE SEQUENCE [LARGE SCALE GENOMIC DNA]</scope>
</reference>
<comment type="caution">
    <text evidence="1">The sequence shown here is derived from an EMBL/GenBank/DDBJ whole genome shotgun (WGS) entry which is preliminary data.</text>
</comment>
<dbReference type="EMBL" id="CALNXK010000909">
    <property type="protein sequence ID" value="CAH3190726.1"/>
    <property type="molecule type" value="Genomic_DNA"/>
</dbReference>
<sequence length="473" mass="53347">INLENYREKIQTLQAQLRDEIAKPVSFRTTARSDAGSTLKEISENDDLTATARKRKMDSKASCVFEELEEVAERHRESLASILAHLACCERKPEARNLLRQIVDLIAEEKGVSKAVKVILSDETFYAFMHSMAVPDWVLLYFKISARLPDGAWQMLLNLTKLGDTKKNDDAPLLLSKNKIKAVRKVIFQVIRKTFGVRNAPTPLIDSQVDLASVATWIIREERLHKLDKEIVDLNLKLDGRPFWGKAQLMAGVVPIGDPNLPEQSAKSVYPLAIANCTEDRNNIRQLMADINKQKAALKKHGLWVDGKHYRFNFTVTLDYHSLVLLTVKKDNEEFVLGGKGYSCEFCLYCTAIRRCRCPHSDPHETCVKCFQESKGNIGNWKGIRDDLNFLLEEEISSINLCALHCEMRNTEQVIGSVGLMSYQCGALKELNAKLSALGPGTFKDNYVKIKERKGQETAIDRSNVKVSSMSGK</sequence>
<proteinExistence type="predicted"/>
<evidence type="ECO:0000313" key="1">
    <source>
        <dbReference type="EMBL" id="CAH3190726.1"/>
    </source>
</evidence>
<name>A0ABN8SKF5_9CNID</name>
<organism evidence="1 2">
    <name type="scientific">Porites lobata</name>
    <dbReference type="NCBI Taxonomy" id="104759"/>
    <lineage>
        <taxon>Eukaryota</taxon>
        <taxon>Metazoa</taxon>
        <taxon>Cnidaria</taxon>
        <taxon>Anthozoa</taxon>
        <taxon>Hexacorallia</taxon>
        <taxon>Scleractinia</taxon>
        <taxon>Fungiina</taxon>
        <taxon>Poritidae</taxon>
        <taxon>Porites</taxon>
    </lineage>
</organism>
<dbReference type="Proteomes" id="UP001159405">
    <property type="component" value="Unassembled WGS sequence"/>
</dbReference>
<evidence type="ECO:0000313" key="2">
    <source>
        <dbReference type="Proteomes" id="UP001159405"/>
    </source>
</evidence>
<protein>
    <submittedName>
        <fullName evidence="1">Uncharacterized protein</fullName>
    </submittedName>
</protein>